<evidence type="ECO:0000256" key="4">
    <source>
        <dbReference type="ARBA" id="ARBA00022701"/>
    </source>
</evidence>
<dbReference type="InterPro" id="IPR043936">
    <property type="entry name" value="HOOK_N"/>
</dbReference>
<comment type="caution">
    <text evidence="9">The sequence shown here is derived from an EMBL/GenBank/DDBJ whole genome shotgun (WGS) entry which is preliminary data.</text>
</comment>
<reference evidence="9 10" key="1">
    <citation type="submission" date="2021-06" db="EMBL/GenBank/DDBJ databases">
        <authorList>
            <person name="Palmer J.M."/>
        </authorList>
    </citation>
    <scope>NUCLEOTIDE SEQUENCE [LARGE SCALE GENOMIC DNA]</scope>
    <source>
        <strain evidence="9 10">XC_2019</strain>
        <tissue evidence="9">Muscle</tissue>
    </source>
</reference>
<comment type="similarity">
    <text evidence="2">Belongs to the hook family.</text>
</comment>
<evidence type="ECO:0000259" key="8">
    <source>
        <dbReference type="PROSITE" id="PS50021"/>
    </source>
</evidence>
<keyword evidence="10" id="KW-1185">Reference proteome</keyword>
<evidence type="ECO:0000256" key="7">
    <source>
        <dbReference type="SAM" id="Coils"/>
    </source>
</evidence>
<name>A0ABV0RIN6_9TELE</name>
<feature type="domain" description="Calponin-homology (CH)" evidence="8">
    <location>
        <begin position="1"/>
        <end position="86"/>
    </location>
</feature>
<dbReference type="SUPFAM" id="SSF116907">
    <property type="entry name" value="Hook domain"/>
    <property type="match status" value="1"/>
</dbReference>
<evidence type="ECO:0000256" key="1">
    <source>
        <dbReference type="ARBA" id="ARBA00004245"/>
    </source>
</evidence>
<keyword evidence="5 7" id="KW-0175">Coiled coil</keyword>
<proteinExistence type="inferred from homology"/>
<keyword evidence="4" id="KW-0493">Microtubule</keyword>
<keyword evidence="3" id="KW-0963">Cytoplasm</keyword>
<dbReference type="PANTHER" id="PTHR18947">
    <property type="entry name" value="HOOK PROTEINS"/>
    <property type="match status" value="1"/>
</dbReference>
<evidence type="ECO:0000313" key="9">
    <source>
        <dbReference type="EMBL" id="MEQ2207561.1"/>
    </source>
</evidence>
<evidence type="ECO:0000256" key="5">
    <source>
        <dbReference type="ARBA" id="ARBA00023054"/>
    </source>
</evidence>
<gene>
    <name evidence="9" type="primary">HOOK3</name>
    <name evidence="9" type="ORF">XENOCAPTIV_014653</name>
</gene>
<dbReference type="InterPro" id="IPR036872">
    <property type="entry name" value="CH_dom_sf"/>
</dbReference>
<protein>
    <submittedName>
        <fullName evidence="9">Protein Hook 3</fullName>
    </submittedName>
</protein>
<evidence type="ECO:0000256" key="2">
    <source>
        <dbReference type="ARBA" id="ARBA00006946"/>
    </source>
</evidence>
<dbReference type="Pfam" id="PF05622">
    <property type="entry name" value="HOOK"/>
    <property type="match status" value="1"/>
</dbReference>
<evidence type="ECO:0000256" key="6">
    <source>
        <dbReference type="ARBA" id="ARBA00023212"/>
    </source>
</evidence>
<evidence type="ECO:0000256" key="3">
    <source>
        <dbReference type="ARBA" id="ARBA00022490"/>
    </source>
</evidence>
<accession>A0ABV0RIN6</accession>
<sequence>MAQVLQKIDVSYFNDAWISRIKPEVGDNWRLKISNLKKILKGVLDYYQEVLGQHINDFTLPDVNLIGEHSDAAELGRMLQLILGCAVNCEQKQEYIQTIMVMEESVQHVVMTAIQELMSKETAVTPGGNESYVDLDRELKKTIEDLNDALATKEEIAQRCRELDLQALHAQEERDRLRLDFNELEERVAALQEEKSSLLAENQVLMERLNQSDSIEDINSPAGRRHLQLQTQLEQLQEETFR</sequence>
<comment type="subcellular location">
    <subcellularLocation>
        <location evidence="1">Cytoplasm</location>
        <location evidence="1">Cytoskeleton</location>
    </subcellularLocation>
</comment>
<dbReference type="PANTHER" id="PTHR18947:SF38">
    <property type="entry name" value="PROTEIN HOOK HOMOLOG 3"/>
    <property type="match status" value="1"/>
</dbReference>
<organism evidence="9 10">
    <name type="scientific">Xenoophorus captivus</name>
    <dbReference type="NCBI Taxonomy" id="1517983"/>
    <lineage>
        <taxon>Eukaryota</taxon>
        <taxon>Metazoa</taxon>
        <taxon>Chordata</taxon>
        <taxon>Craniata</taxon>
        <taxon>Vertebrata</taxon>
        <taxon>Euteleostomi</taxon>
        <taxon>Actinopterygii</taxon>
        <taxon>Neopterygii</taxon>
        <taxon>Teleostei</taxon>
        <taxon>Neoteleostei</taxon>
        <taxon>Acanthomorphata</taxon>
        <taxon>Ovalentaria</taxon>
        <taxon>Atherinomorphae</taxon>
        <taxon>Cyprinodontiformes</taxon>
        <taxon>Goodeidae</taxon>
        <taxon>Xenoophorus</taxon>
    </lineage>
</organism>
<feature type="coiled-coil region" evidence="7">
    <location>
        <begin position="143"/>
        <end position="208"/>
    </location>
</feature>
<dbReference type="Proteomes" id="UP001434883">
    <property type="component" value="Unassembled WGS sequence"/>
</dbReference>
<dbReference type="InterPro" id="IPR001715">
    <property type="entry name" value="CH_dom"/>
</dbReference>
<dbReference type="PROSITE" id="PS50021">
    <property type="entry name" value="CH"/>
    <property type="match status" value="1"/>
</dbReference>
<dbReference type="EMBL" id="JAHRIN010045043">
    <property type="protein sequence ID" value="MEQ2207561.1"/>
    <property type="molecule type" value="Genomic_DNA"/>
</dbReference>
<dbReference type="Pfam" id="PF19047">
    <property type="entry name" value="HOOK_N"/>
    <property type="match status" value="1"/>
</dbReference>
<dbReference type="InterPro" id="IPR008636">
    <property type="entry name" value="Hook_C"/>
</dbReference>
<evidence type="ECO:0000313" key="10">
    <source>
        <dbReference type="Proteomes" id="UP001434883"/>
    </source>
</evidence>
<keyword evidence="6" id="KW-0206">Cytoskeleton</keyword>
<dbReference type="Gene3D" id="1.10.418.10">
    <property type="entry name" value="Calponin-like domain"/>
    <property type="match status" value="1"/>
</dbReference>